<evidence type="ECO:0000313" key="2">
    <source>
        <dbReference type="Proteomes" id="UP000295497"/>
    </source>
</evidence>
<gene>
    <name evidence="1" type="ORF">SOCE836_103310</name>
</gene>
<reference evidence="1 2" key="1">
    <citation type="submission" date="2015-09" db="EMBL/GenBank/DDBJ databases">
        <title>Sorangium comparison.</title>
        <authorList>
            <person name="Zaburannyi N."/>
            <person name="Bunk B."/>
            <person name="Overmann J."/>
            <person name="Mueller R."/>
        </authorList>
    </citation>
    <scope>NUCLEOTIDE SEQUENCE [LARGE SCALE GENOMIC DNA]</scope>
    <source>
        <strain evidence="1 2">So ce836</strain>
    </source>
</reference>
<accession>A0A4P2R5Y8</accession>
<sequence length="148" mass="15883">MVAGPSRFLDGAAGSWTALPVPGRRCPIPGRRCRFLDGAARFLDGAARFLDGAARFLDGAARFLDGAARFLDGAARFLDGGETAREALVLRNNVIGLLLSRMSVVHAAAQLARTTEGSRPLLPVGRRPLEPEIKRRQVFSLVSEQSQA</sequence>
<dbReference type="Proteomes" id="UP000295497">
    <property type="component" value="Chromosome"/>
</dbReference>
<evidence type="ECO:0000313" key="1">
    <source>
        <dbReference type="EMBL" id="AUX38091.1"/>
    </source>
</evidence>
<dbReference type="AlphaFoldDB" id="A0A4P2R5Y8"/>
<dbReference type="RefSeq" id="WP_207217685.1">
    <property type="nucleotide sequence ID" value="NZ_CP012672.1"/>
</dbReference>
<organism evidence="1 2">
    <name type="scientific">Sorangium cellulosum</name>
    <name type="common">Polyangium cellulosum</name>
    <dbReference type="NCBI Taxonomy" id="56"/>
    <lineage>
        <taxon>Bacteria</taxon>
        <taxon>Pseudomonadati</taxon>
        <taxon>Myxococcota</taxon>
        <taxon>Polyangia</taxon>
        <taxon>Polyangiales</taxon>
        <taxon>Polyangiaceae</taxon>
        <taxon>Sorangium</taxon>
    </lineage>
</organism>
<protein>
    <submittedName>
        <fullName evidence="1">Uncharacterized protein</fullName>
    </submittedName>
</protein>
<name>A0A4P2R5Y8_SORCE</name>
<dbReference type="EMBL" id="CP012672">
    <property type="protein sequence ID" value="AUX38091.1"/>
    <property type="molecule type" value="Genomic_DNA"/>
</dbReference>
<proteinExistence type="predicted"/>